<protein>
    <submittedName>
        <fullName evidence="2">Retrovirus-related Pol polyprotein from transposon TNT 1-94</fullName>
    </submittedName>
</protein>
<reference evidence="2 3" key="1">
    <citation type="journal article" date="2012" name="Nat. Biotechnol.">
        <title>Draft genome sequence of pigeonpea (Cajanus cajan), an orphan legume crop of resource-poor farmers.</title>
        <authorList>
            <person name="Varshney R.K."/>
            <person name="Chen W."/>
            <person name="Li Y."/>
            <person name="Bharti A.K."/>
            <person name="Saxena R.K."/>
            <person name="Schlueter J.A."/>
            <person name="Donoghue M.T."/>
            <person name="Azam S."/>
            <person name="Fan G."/>
            <person name="Whaley A.M."/>
            <person name="Farmer A.D."/>
            <person name="Sheridan J."/>
            <person name="Iwata A."/>
            <person name="Tuteja R."/>
            <person name="Penmetsa R.V."/>
            <person name="Wu W."/>
            <person name="Upadhyaya H.D."/>
            <person name="Yang S.P."/>
            <person name="Shah T."/>
            <person name="Saxena K.B."/>
            <person name="Michael T."/>
            <person name="McCombie W.R."/>
            <person name="Yang B."/>
            <person name="Zhang G."/>
            <person name="Yang H."/>
            <person name="Wang J."/>
            <person name="Spillane C."/>
            <person name="Cook D.R."/>
            <person name="May G.D."/>
            <person name="Xu X."/>
            <person name="Jackson S.A."/>
        </authorList>
    </citation>
    <scope>NUCLEOTIDE SEQUENCE [LARGE SCALE GENOMIC DNA]</scope>
    <source>
        <strain evidence="3">cv. Asha</strain>
    </source>
</reference>
<proteinExistence type="predicted"/>
<organism evidence="2 3">
    <name type="scientific">Cajanus cajan</name>
    <name type="common">Pigeon pea</name>
    <name type="synonym">Cajanus indicus</name>
    <dbReference type="NCBI Taxonomy" id="3821"/>
    <lineage>
        <taxon>Eukaryota</taxon>
        <taxon>Viridiplantae</taxon>
        <taxon>Streptophyta</taxon>
        <taxon>Embryophyta</taxon>
        <taxon>Tracheophyta</taxon>
        <taxon>Spermatophyta</taxon>
        <taxon>Magnoliopsida</taxon>
        <taxon>eudicotyledons</taxon>
        <taxon>Gunneridae</taxon>
        <taxon>Pentapetalae</taxon>
        <taxon>rosids</taxon>
        <taxon>fabids</taxon>
        <taxon>Fabales</taxon>
        <taxon>Fabaceae</taxon>
        <taxon>Papilionoideae</taxon>
        <taxon>50 kb inversion clade</taxon>
        <taxon>NPAAA clade</taxon>
        <taxon>indigoferoid/millettioid clade</taxon>
        <taxon>Phaseoleae</taxon>
        <taxon>Cajanus</taxon>
    </lineage>
</organism>
<evidence type="ECO:0000259" key="1">
    <source>
        <dbReference type="Pfam" id="PF07727"/>
    </source>
</evidence>
<gene>
    <name evidence="2" type="ORF">KK1_023396</name>
</gene>
<dbReference type="Gramene" id="C.cajan_22724.t">
    <property type="protein sequence ID" value="C.cajan_22724.t"/>
    <property type="gene ID" value="C.cajan_22724"/>
</dbReference>
<name>A0A151T1N8_CAJCA</name>
<dbReference type="EMBL" id="CM003611">
    <property type="protein sequence ID" value="KYP60973.1"/>
    <property type="molecule type" value="Genomic_DNA"/>
</dbReference>
<dbReference type="InterPro" id="IPR013103">
    <property type="entry name" value="RVT_2"/>
</dbReference>
<keyword evidence="3" id="KW-1185">Reference proteome</keyword>
<evidence type="ECO:0000313" key="2">
    <source>
        <dbReference type="EMBL" id="KYP60973.1"/>
    </source>
</evidence>
<dbReference type="AlphaFoldDB" id="A0A151T1N8"/>
<dbReference type="Proteomes" id="UP000075243">
    <property type="component" value="Chromosome 9"/>
</dbReference>
<dbReference type="STRING" id="3821.A0A151T1N8"/>
<evidence type="ECO:0000313" key="3">
    <source>
        <dbReference type="Proteomes" id="UP000075243"/>
    </source>
</evidence>
<feature type="domain" description="Reverse transcriptase Ty1/copia-type" evidence="1">
    <location>
        <begin position="2"/>
        <end position="111"/>
    </location>
</feature>
<accession>A0A151T1N8</accession>
<sequence>MVRNKGRLVAQGYNQQEGINFTKTFASITRLEAIKIMLAFVACKSIKLFFQMNVNNAFLNGIIKEEMYVKQPSSFKNPNFREHVFKLKKVLYVLKQAPRAWYDKLGNFFSSRLCDNTNANSLPKNPTQHSKAKYIEIRYHFIHDYVQKGVFDIKFIDTNH</sequence>
<dbReference type="Pfam" id="PF07727">
    <property type="entry name" value="RVT_2"/>
    <property type="match status" value="1"/>
</dbReference>